<dbReference type="AlphaFoldDB" id="A0AAW0RKU3"/>
<dbReference type="EMBL" id="JAAHCF010000604">
    <property type="protein sequence ID" value="KAK8142817.1"/>
    <property type="molecule type" value="Genomic_DNA"/>
</dbReference>
<reference evidence="2 3" key="1">
    <citation type="submission" date="2020-02" db="EMBL/GenBank/DDBJ databases">
        <title>Comparative genomics of the hypocrealean fungal genus Beauvera.</title>
        <authorList>
            <person name="Showalter D.N."/>
            <person name="Bushley K.E."/>
            <person name="Rehner S.A."/>
        </authorList>
    </citation>
    <scope>NUCLEOTIDE SEQUENCE [LARGE SCALE GENOMIC DNA]</scope>
    <source>
        <strain evidence="2 3">ARSEF4384</strain>
    </source>
</reference>
<protein>
    <submittedName>
        <fullName evidence="2">Uncharacterized protein</fullName>
    </submittedName>
</protein>
<proteinExistence type="predicted"/>
<evidence type="ECO:0000256" key="1">
    <source>
        <dbReference type="SAM" id="MobiDB-lite"/>
    </source>
</evidence>
<keyword evidence="3" id="KW-1185">Reference proteome</keyword>
<feature type="region of interest" description="Disordered" evidence="1">
    <location>
        <begin position="33"/>
        <end position="93"/>
    </location>
</feature>
<gene>
    <name evidence="2" type="ORF">G3M48_008195</name>
</gene>
<accession>A0AAW0RKU3</accession>
<comment type="caution">
    <text evidence="2">The sequence shown here is derived from an EMBL/GenBank/DDBJ whole genome shotgun (WGS) entry which is preliminary data.</text>
</comment>
<name>A0AAW0RKU3_9HYPO</name>
<evidence type="ECO:0000313" key="3">
    <source>
        <dbReference type="Proteomes" id="UP001397290"/>
    </source>
</evidence>
<dbReference type="Proteomes" id="UP001397290">
    <property type="component" value="Unassembled WGS sequence"/>
</dbReference>
<feature type="compositionally biased region" description="Polar residues" evidence="1">
    <location>
        <begin position="36"/>
        <end position="51"/>
    </location>
</feature>
<evidence type="ECO:0000313" key="2">
    <source>
        <dbReference type="EMBL" id="KAK8142817.1"/>
    </source>
</evidence>
<organism evidence="2 3">
    <name type="scientific">Beauveria asiatica</name>
    <dbReference type="NCBI Taxonomy" id="1069075"/>
    <lineage>
        <taxon>Eukaryota</taxon>
        <taxon>Fungi</taxon>
        <taxon>Dikarya</taxon>
        <taxon>Ascomycota</taxon>
        <taxon>Pezizomycotina</taxon>
        <taxon>Sordariomycetes</taxon>
        <taxon>Hypocreomycetidae</taxon>
        <taxon>Hypocreales</taxon>
        <taxon>Cordycipitaceae</taxon>
        <taxon>Beauveria</taxon>
    </lineage>
</organism>
<sequence>MVQGSRVIRIRTNQGIPMRRFFRVVVPGCGGRRQASIGSCSGRSDSASRHQSLGKSDRSSGSGSGYSGRAFGSHRDFNSVPEQSPVDSDLESPVRRQFDLSRAAMQRGGAADNPLPGSMEASAVEGDMQVFGQSTKVMKPFDELFHSNYGEDMVVTEAVATPPFLGVTQPKNTNV</sequence>